<dbReference type="HOGENOM" id="CLU_1114687_0_0_9"/>
<name>A0A096BAM6_FLAPL</name>
<protein>
    <submittedName>
        <fullName evidence="2">Uncharacterized protein</fullName>
    </submittedName>
</protein>
<dbReference type="Proteomes" id="UP000029585">
    <property type="component" value="Unassembled WGS sequence"/>
</dbReference>
<evidence type="ECO:0000313" key="2">
    <source>
        <dbReference type="EMBL" id="KGF56130.1"/>
    </source>
</evidence>
<organism evidence="2 3">
    <name type="scientific">Flavonifractor plautii 1_3_50AFAA</name>
    <dbReference type="NCBI Taxonomy" id="742738"/>
    <lineage>
        <taxon>Bacteria</taxon>
        <taxon>Bacillati</taxon>
        <taxon>Bacillota</taxon>
        <taxon>Clostridia</taxon>
        <taxon>Eubacteriales</taxon>
        <taxon>Oscillospiraceae</taxon>
        <taxon>Flavonifractor</taxon>
    </lineage>
</organism>
<dbReference type="AlphaFoldDB" id="A0A096BAM6"/>
<proteinExistence type="predicted"/>
<evidence type="ECO:0000256" key="1">
    <source>
        <dbReference type="SAM" id="Phobius"/>
    </source>
</evidence>
<dbReference type="EMBL" id="ADLO01000047">
    <property type="protein sequence ID" value="KGF56130.1"/>
    <property type="molecule type" value="Genomic_DNA"/>
</dbReference>
<reference evidence="2 3" key="1">
    <citation type="submission" date="2011-08" db="EMBL/GenBank/DDBJ databases">
        <title>The Genome Sequence of Clostridium orbiscindens 1_3_50AFAA.</title>
        <authorList>
            <consortium name="The Broad Institute Genome Sequencing Platform"/>
            <person name="Earl A."/>
            <person name="Ward D."/>
            <person name="Feldgarden M."/>
            <person name="Gevers D."/>
            <person name="Daigneault M."/>
            <person name="Strauss J."/>
            <person name="Allen-Vercoe E."/>
            <person name="Young S.K."/>
            <person name="Zeng Q."/>
            <person name="Gargeya S."/>
            <person name="Fitzgerald M."/>
            <person name="Haas B."/>
            <person name="Abouelleil A."/>
            <person name="Alvarado L."/>
            <person name="Arachchi H.M."/>
            <person name="Berlin A."/>
            <person name="Brown A."/>
            <person name="Chapman S.B."/>
            <person name="Chen Z."/>
            <person name="Dunbar C."/>
            <person name="Freedman E."/>
            <person name="Gearin G."/>
            <person name="Gellesch M."/>
            <person name="Goldberg J."/>
            <person name="Griggs A."/>
            <person name="Gujja S."/>
            <person name="Heiman D."/>
            <person name="Howarth C."/>
            <person name="Larson L."/>
            <person name="Lui A."/>
            <person name="MacDonald P.J.P."/>
            <person name="Montmayeur A."/>
            <person name="Murphy C."/>
            <person name="Neiman D."/>
            <person name="Pearson M."/>
            <person name="Priest M."/>
            <person name="Roberts A."/>
            <person name="Saif S."/>
            <person name="Shea T."/>
            <person name="Shenoy N."/>
            <person name="Sisk P."/>
            <person name="Stolte C."/>
            <person name="Sykes S."/>
            <person name="Wortman J."/>
            <person name="Nusbaum C."/>
            <person name="Birren B."/>
        </authorList>
    </citation>
    <scope>NUCLEOTIDE SEQUENCE [LARGE SCALE GENOMIC DNA]</scope>
    <source>
        <strain evidence="2 3">1_3_50AFAA</strain>
    </source>
</reference>
<gene>
    <name evidence="2" type="ORF">HMPREF9460_01332</name>
</gene>
<keyword evidence="1" id="KW-0472">Membrane</keyword>
<feature type="transmembrane region" description="Helical" evidence="1">
    <location>
        <begin position="12"/>
        <end position="31"/>
    </location>
</feature>
<comment type="caution">
    <text evidence="2">The sequence shown here is derived from an EMBL/GenBank/DDBJ whole genome shotgun (WGS) entry which is preliminary data.</text>
</comment>
<keyword evidence="1" id="KW-0812">Transmembrane</keyword>
<sequence>MAVLRVSVAHTLSGVAAILFELFGSFGTVFSGPLGRFLQPLLPVGVQTVSIIPWALLELHQLLRGTGGIGLHISRYPPADRSQGRLGHTGVLFPQTAAGSSCRRRASSTAAGRRDCGPAPGPGGPAQVRPNWGLCQRLHRGQKCQRVWGHPNKHFCGAKTASVYTLALLDTNVHPTNLRKCKKSNYLPILDVFKDFATIVVDDSPNHNRNLRKILIFSHVRLNNYNIPFYYNMWRTMQRRSEVSCRTKY</sequence>
<accession>A0A096BAM6</accession>
<keyword evidence="1" id="KW-1133">Transmembrane helix</keyword>
<keyword evidence="3" id="KW-1185">Reference proteome</keyword>
<evidence type="ECO:0000313" key="3">
    <source>
        <dbReference type="Proteomes" id="UP000029585"/>
    </source>
</evidence>